<evidence type="ECO:0000256" key="2">
    <source>
        <dbReference type="SAM" id="MobiDB-lite"/>
    </source>
</evidence>
<keyword evidence="1" id="KW-0175">Coiled coil</keyword>
<gene>
    <name evidence="3" type="ORF">SLS53_007359</name>
</gene>
<dbReference type="AlphaFoldDB" id="A0AAN9YDT7"/>
<dbReference type="Proteomes" id="UP001320245">
    <property type="component" value="Unassembled WGS sequence"/>
</dbReference>
<evidence type="ECO:0000256" key="1">
    <source>
        <dbReference type="SAM" id="Coils"/>
    </source>
</evidence>
<reference evidence="3 4" key="1">
    <citation type="journal article" date="2023" name="PLoS ONE">
        <title>Cytospora paraplurivora sp. nov. isolated from orchards with fruit tree decline syndrome in Ontario, Canada.</title>
        <authorList>
            <person name="Ilyukhin E."/>
            <person name="Nguyen H.D.T."/>
            <person name="Castle A.J."/>
            <person name="Ellouze W."/>
        </authorList>
    </citation>
    <scope>NUCLEOTIDE SEQUENCE [LARGE SCALE GENOMIC DNA]</scope>
    <source>
        <strain evidence="3 4">FDS-564</strain>
    </source>
</reference>
<feature type="coiled-coil region" evidence="1">
    <location>
        <begin position="363"/>
        <end position="409"/>
    </location>
</feature>
<evidence type="ECO:0000313" key="4">
    <source>
        <dbReference type="Proteomes" id="UP001320245"/>
    </source>
</evidence>
<keyword evidence="4" id="KW-1185">Reference proteome</keyword>
<dbReference type="EMBL" id="JAJSPL020000037">
    <property type="protein sequence ID" value="KAK7735619.1"/>
    <property type="molecule type" value="Genomic_DNA"/>
</dbReference>
<feature type="region of interest" description="Disordered" evidence="2">
    <location>
        <begin position="205"/>
        <end position="239"/>
    </location>
</feature>
<comment type="caution">
    <text evidence="3">The sequence shown here is derived from an EMBL/GenBank/DDBJ whole genome shotgun (WGS) entry which is preliminary data.</text>
</comment>
<name>A0AAN9YDT7_9PEZI</name>
<accession>A0AAN9YDT7</accession>
<proteinExistence type="predicted"/>
<evidence type="ECO:0000313" key="3">
    <source>
        <dbReference type="EMBL" id="KAK7735619.1"/>
    </source>
</evidence>
<sequence>MAESSTSPVKCQNVPVEWVAIHGTGGETRHLCRSKLATAREVTLDTYFDPGSQKGFFKLRVPIDLKSGMTTLFLYISPDRITSVVYVAPEGTTGTMSHLRITMSNPADLIVPLKDPLLLNKPRFDGNTLDTLKILAQETTMCVYMAHDQKLSETLLQPLCAAVTDRILRPVDMQSELLGLYRGRGAKILQGAELGLPRALPSYGEVGDSPAPYPSKQKPAGACRKRPRVSSSDSSGNEAEAIRADCWKKPLLKPGVYEQNQLAYEEFSRFRDEFLQMKKKVKELEEESQQVKEKLKEMEEESQQMRAEMALIKRTTVETDSQATSETSTGKPTLSQRMRTRLGVYSKTEVEDRIHEGTFDTIVREELCKQEDINAQFDELEDQYDSYTKSEIDRKLEEVEQNLARELQGYFCNADDVEEILYHKLKSVYTKEETDGRLCDLEKLYEDMNSIEIEERIVETKGDLERDLMSEIRDAKVDLQDWMEAAVRLKMKGIKKALKQAVSLRVQKRRLSQMPPWRKFPRRRMVVMPTRSDSNATASLASLTG</sequence>
<organism evidence="3 4">
    <name type="scientific">Cytospora paraplurivora</name>
    <dbReference type="NCBI Taxonomy" id="2898453"/>
    <lineage>
        <taxon>Eukaryota</taxon>
        <taxon>Fungi</taxon>
        <taxon>Dikarya</taxon>
        <taxon>Ascomycota</taxon>
        <taxon>Pezizomycotina</taxon>
        <taxon>Sordariomycetes</taxon>
        <taxon>Sordariomycetidae</taxon>
        <taxon>Diaporthales</taxon>
        <taxon>Cytosporaceae</taxon>
        <taxon>Cytospora</taxon>
    </lineage>
</organism>
<feature type="coiled-coil region" evidence="1">
    <location>
        <begin position="267"/>
        <end position="315"/>
    </location>
</feature>
<protein>
    <submittedName>
        <fullName evidence="3">Uncharacterized protein</fullName>
    </submittedName>
</protein>